<comment type="caution">
    <text evidence="2">The sequence shown here is derived from an EMBL/GenBank/DDBJ whole genome shotgun (WGS) entry which is preliminary data.</text>
</comment>
<evidence type="ECO:0000256" key="1">
    <source>
        <dbReference type="SAM" id="MobiDB-lite"/>
    </source>
</evidence>
<accession>A0A9P4V176</accession>
<name>A0A9P4V176_9PLEO</name>
<organism evidence="2 3">
    <name type="scientific">Polyplosphaeria fusca</name>
    <dbReference type="NCBI Taxonomy" id="682080"/>
    <lineage>
        <taxon>Eukaryota</taxon>
        <taxon>Fungi</taxon>
        <taxon>Dikarya</taxon>
        <taxon>Ascomycota</taxon>
        <taxon>Pezizomycotina</taxon>
        <taxon>Dothideomycetes</taxon>
        <taxon>Pleosporomycetidae</taxon>
        <taxon>Pleosporales</taxon>
        <taxon>Tetraplosphaeriaceae</taxon>
        <taxon>Polyplosphaeria</taxon>
    </lineage>
</organism>
<dbReference type="AlphaFoldDB" id="A0A9P4V176"/>
<gene>
    <name evidence="2" type="ORF">EJ04DRAFT_525650</name>
</gene>
<dbReference type="EMBL" id="ML996184">
    <property type="protein sequence ID" value="KAF2732015.1"/>
    <property type="molecule type" value="Genomic_DNA"/>
</dbReference>
<feature type="region of interest" description="Disordered" evidence="1">
    <location>
        <begin position="19"/>
        <end position="74"/>
    </location>
</feature>
<sequence length="320" mass="35700">MAFRKSDIESIIDKYLDVGDWHHSGPLGKSFEGEPSEKSYQMSISASPTSSDLLPSLSDSSSLDELPAGERRRVKQERRNGIYVSPEEAVSLLQSVFDAQSTADTSVEEQDSAPLHISRHDDLSVRFLDESHTSPWKVHHHLQSAHRLRVLNVEGNEMSCYVDLDESNSPLGQFDEYQRSGSRDSVSDPHELVLGEAQRNSAGFFAQRGTDLWATRLPSHTSSISYTCPENACGAPCNALHERLPELLLHTESHYALDREKIKSDLSEELAARRKELKVFAVSAQKAKDDVKVVIVGLSRNASDAARRMKEIWKMGKALN</sequence>
<keyword evidence="3" id="KW-1185">Reference proteome</keyword>
<proteinExistence type="predicted"/>
<evidence type="ECO:0000313" key="2">
    <source>
        <dbReference type="EMBL" id="KAF2732015.1"/>
    </source>
</evidence>
<feature type="compositionally biased region" description="Low complexity" evidence="1">
    <location>
        <begin position="45"/>
        <end position="66"/>
    </location>
</feature>
<protein>
    <submittedName>
        <fullName evidence="2">Uncharacterized protein</fullName>
    </submittedName>
</protein>
<reference evidence="2" key="1">
    <citation type="journal article" date="2020" name="Stud. Mycol.">
        <title>101 Dothideomycetes genomes: a test case for predicting lifestyles and emergence of pathogens.</title>
        <authorList>
            <person name="Haridas S."/>
            <person name="Albert R."/>
            <person name="Binder M."/>
            <person name="Bloem J."/>
            <person name="Labutti K."/>
            <person name="Salamov A."/>
            <person name="Andreopoulos B."/>
            <person name="Baker S."/>
            <person name="Barry K."/>
            <person name="Bills G."/>
            <person name="Bluhm B."/>
            <person name="Cannon C."/>
            <person name="Castanera R."/>
            <person name="Culley D."/>
            <person name="Daum C."/>
            <person name="Ezra D."/>
            <person name="Gonzalez J."/>
            <person name="Henrissat B."/>
            <person name="Kuo A."/>
            <person name="Liang C."/>
            <person name="Lipzen A."/>
            <person name="Lutzoni F."/>
            <person name="Magnuson J."/>
            <person name="Mondo S."/>
            <person name="Nolan M."/>
            <person name="Ohm R."/>
            <person name="Pangilinan J."/>
            <person name="Park H.-J."/>
            <person name="Ramirez L."/>
            <person name="Alfaro M."/>
            <person name="Sun H."/>
            <person name="Tritt A."/>
            <person name="Yoshinaga Y."/>
            <person name="Zwiers L.-H."/>
            <person name="Turgeon B."/>
            <person name="Goodwin S."/>
            <person name="Spatafora J."/>
            <person name="Crous P."/>
            <person name="Grigoriev I."/>
        </authorList>
    </citation>
    <scope>NUCLEOTIDE SEQUENCE</scope>
    <source>
        <strain evidence="2">CBS 125425</strain>
    </source>
</reference>
<evidence type="ECO:0000313" key="3">
    <source>
        <dbReference type="Proteomes" id="UP000799444"/>
    </source>
</evidence>
<dbReference type="Proteomes" id="UP000799444">
    <property type="component" value="Unassembled WGS sequence"/>
</dbReference>